<comment type="caution">
    <text evidence="11">The sequence shown here is derived from an EMBL/GenBank/DDBJ whole genome shotgun (WGS) entry which is preliminary data.</text>
</comment>
<organism evidence="11 12">
    <name type="scientific">Phrynosoma platyrhinos</name>
    <name type="common">Desert horned lizard</name>
    <dbReference type="NCBI Taxonomy" id="52577"/>
    <lineage>
        <taxon>Eukaryota</taxon>
        <taxon>Metazoa</taxon>
        <taxon>Chordata</taxon>
        <taxon>Craniata</taxon>
        <taxon>Vertebrata</taxon>
        <taxon>Euteleostomi</taxon>
        <taxon>Lepidosauria</taxon>
        <taxon>Squamata</taxon>
        <taxon>Bifurcata</taxon>
        <taxon>Unidentata</taxon>
        <taxon>Episquamata</taxon>
        <taxon>Toxicofera</taxon>
        <taxon>Iguania</taxon>
        <taxon>Phrynosomatidae</taxon>
        <taxon>Phrynosomatinae</taxon>
        <taxon>Phrynosoma</taxon>
    </lineage>
</organism>
<feature type="transmembrane region" description="Helical" evidence="9">
    <location>
        <begin position="198"/>
        <end position="222"/>
    </location>
</feature>
<dbReference type="Pfam" id="PF00001">
    <property type="entry name" value="7tm_1"/>
    <property type="match status" value="1"/>
</dbReference>
<dbReference type="Proteomes" id="UP000826234">
    <property type="component" value="Unassembled WGS sequence"/>
</dbReference>
<evidence type="ECO:0000256" key="3">
    <source>
        <dbReference type="ARBA" id="ARBA00022989"/>
    </source>
</evidence>
<keyword evidence="4 8" id="KW-0297">G-protein coupled receptor</keyword>
<feature type="transmembrane region" description="Helical" evidence="9">
    <location>
        <begin position="60"/>
        <end position="79"/>
    </location>
</feature>
<dbReference type="InterPro" id="IPR017452">
    <property type="entry name" value="GPCR_Rhodpsn_7TM"/>
</dbReference>
<name>A0ABQ7T9V4_PHRPL</name>
<dbReference type="InterPro" id="IPR000725">
    <property type="entry name" value="Olfact_rcpt"/>
</dbReference>
<evidence type="ECO:0000256" key="6">
    <source>
        <dbReference type="ARBA" id="ARBA00023170"/>
    </source>
</evidence>
<feature type="transmembrane region" description="Helical" evidence="9">
    <location>
        <begin position="26"/>
        <end position="48"/>
    </location>
</feature>
<keyword evidence="6 8" id="KW-0675">Receptor</keyword>
<keyword evidence="3 9" id="KW-1133">Transmembrane helix</keyword>
<evidence type="ECO:0000256" key="7">
    <source>
        <dbReference type="ARBA" id="ARBA00023224"/>
    </source>
</evidence>
<feature type="transmembrane region" description="Helical" evidence="9">
    <location>
        <begin position="141"/>
        <end position="165"/>
    </location>
</feature>
<feature type="domain" description="G-protein coupled receptors family 1 profile" evidence="10">
    <location>
        <begin position="42"/>
        <end position="239"/>
    </location>
</feature>
<dbReference type="PRINTS" id="PR00237">
    <property type="entry name" value="GPCRRHODOPSN"/>
</dbReference>
<keyword evidence="2 8" id="KW-0812">Transmembrane</keyword>
<evidence type="ECO:0000313" key="11">
    <source>
        <dbReference type="EMBL" id="KAH0626299.1"/>
    </source>
</evidence>
<dbReference type="PROSITE" id="PS50262">
    <property type="entry name" value="G_PROTEIN_RECEP_F1_2"/>
    <property type="match status" value="1"/>
</dbReference>
<dbReference type="InterPro" id="IPR000276">
    <property type="entry name" value="GPCR_Rhodpsn"/>
</dbReference>
<protein>
    <recommendedName>
        <fullName evidence="9">Olfactory receptor</fullName>
    </recommendedName>
</protein>
<keyword evidence="5 9" id="KW-0472">Membrane</keyword>
<dbReference type="PANTHER" id="PTHR48002">
    <property type="entry name" value="OLFACTORY RECEPTOR"/>
    <property type="match status" value="1"/>
</dbReference>
<reference evidence="11 12" key="1">
    <citation type="journal article" date="2022" name="Gigascience">
        <title>A chromosome-level genome assembly and annotation of the desert horned lizard, Phrynosoma platyrhinos, provides insight into chromosomal rearrangements among reptiles.</title>
        <authorList>
            <person name="Koochekian N."/>
            <person name="Ascanio A."/>
            <person name="Farleigh K."/>
            <person name="Card D.C."/>
            <person name="Schield D.R."/>
            <person name="Castoe T.A."/>
            <person name="Jezkova T."/>
        </authorList>
    </citation>
    <scope>NUCLEOTIDE SEQUENCE [LARGE SCALE GENOMIC DNA]</scope>
    <source>
        <strain evidence="11">NK-2021</strain>
    </source>
</reference>
<evidence type="ECO:0000256" key="5">
    <source>
        <dbReference type="ARBA" id="ARBA00023136"/>
    </source>
</evidence>
<dbReference type="InterPro" id="IPR050427">
    <property type="entry name" value="Olfactory_Receptors"/>
</dbReference>
<evidence type="ECO:0000256" key="9">
    <source>
        <dbReference type="RuleBase" id="RU363047"/>
    </source>
</evidence>
<sequence length="239" mass="27059">MPFQGNHSMVQEFILLGLSQAKEVQIFLFILFFVFYSLILPANILVIVAIQKDPHLNAPMYFFLANLAFLDICYCSVTPPKMLVDFFSTLKTISYEGCMAQIFFLHWLGGSEIILLIAMAIDRYMAICHPLRYSSLITRAVCCLLVLASWFVGFVHSIIQIALLIPLPFCGPNELDSFFCDITQIVKLACTDTYILQYIMFFNSGLSIVICFILLLISYGLLLVKNSHEISDCSGTEER</sequence>
<dbReference type="PROSITE" id="PS00237">
    <property type="entry name" value="G_PROTEIN_RECEP_F1_1"/>
    <property type="match status" value="1"/>
</dbReference>
<keyword evidence="9" id="KW-0716">Sensory transduction</keyword>
<evidence type="ECO:0000256" key="4">
    <source>
        <dbReference type="ARBA" id="ARBA00023040"/>
    </source>
</evidence>
<evidence type="ECO:0000259" key="10">
    <source>
        <dbReference type="PROSITE" id="PS50262"/>
    </source>
</evidence>
<keyword evidence="9" id="KW-1003">Cell membrane</keyword>
<feature type="transmembrane region" description="Helical" evidence="9">
    <location>
        <begin position="99"/>
        <end position="121"/>
    </location>
</feature>
<keyword evidence="12" id="KW-1185">Reference proteome</keyword>
<accession>A0ABQ7T9V4</accession>
<comment type="similarity">
    <text evidence="8">Belongs to the G-protein coupled receptor 1 family.</text>
</comment>
<dbReference type="Gene3D" id="1.20.1070.10">
    <property type="entry name" value="Rhodopsin 7-helix transmembrane proteins"/>
    <property type="match status" value="1"/>
</dbReference>
<keyword evidence="7 8" id="KW-0807">Transducer</keyword>
<evidence type="ECO:0000313" key="12">
    <source>
        <dbReference type="Proteomes" id="UP000826234"/>
    </source>
</evidence>
<evidence type="ECO:0000256" key="2">
    <source>
        <dbReference type="ARBA" id="ARBA00022692"/>
    </source>
</evidence>
<dbReference type="EMBL" id="JAIPUX010000521">
    <property type="protein sequence ID" value="KAH0626299.1"/>
    <property type="molecule type" value="Genomic_DNA"/>
</dbReference>
<evidence type="ECO:0000256" key="1">
    <source>
        <dbReference type="ARBA" id="ARBA00004141"/>
    </source>
</evidence>
<comment type="subcellular location">
    <subcellularLocation>
        <location evidence="9">Cell membrane</location>
        <topology evidence="9">Multi-pass membrane protein</topology>
    </subcellularLocation>
    <subcellularLocation>
        <location evidence="1">Membrane</location>
        <topology evidence="1">Multi-pass membrane protein</topology>
    </subcellularLocation>
</comment>
<dbReference type="PRINTS" id="PR00245">
    <property type="entry name" value="OLFACTORYR"/>
</dbReference>
<dbReference type="SUPFAM" id="SSF81321">
    <property type="entry name" value="Family A G protein-coupled receptor-like"/>
    <property type="match status" value="1"/>
</dbReference>
<keyword evidence="9" id="KW-0552">Olfaction</keyword>
<proteinExistence type="inferred from homology"/>
<evidence type="ECO:0000256" key="8">
    <source>
        <dbReference type="RuleBase" id="RU000688"/>
    </source>
</evidence>
<gene>
    <name evidence="11" type="ORF">JD844_001209</name>
</gene>